<feature type="compositionally biased region" description="Basic and acidic residues" evidence="1">
    <location>
        <begin position="213"/>
        <end position="224"/>
    </location>
</feature>
<evidence type="ECO:0000313" key="4">
    <source>
        <dbReference type="Proteomes" id="UP001465976"/>
    </source>
</evidence>
<feature type="region of interest" description="Disordered" evidence="1">
    <location>
        <begin position="153"/>
        <end position="271"/>
    </location>
</feature>
<dbReference type="InterPro" id="IPR001810">
    <property type="entry name" value="F-box_dom"/>
</dbReference>
<gene>
    <name evidence="3" type="ORF">V5O48_005493</name>
</gene>
<sequence length="271" mass="30101">MSTLLQDVLRSSADSTAIEKKLNSISLHTVKSTNGHANTSDGDSDDSDELVNVVSVPGTPARTRPSSPTKSGGAHLRPLKGPLHLSSASKDPLRVLPTEVSQKIYSKLPIRDLAKCALVSKKWNRSQTINYAGDLRDAALVWFQHYRKENFHDDSLPPGKWTKRESKQNWRTTHLKTLRERSPPDTTGLNSYSRGSRSGYVSPSNNSGYQTPREIREERWRQEAEATSAPGKLEMRAMYKELGGRKSRTKTKLGSTGVRDKGGWADEGDGW</sequence>
<feature type="compositionally biased region" description="Low complexity" evidence="1">
    <location>
        <begin position="191"/>
        <end position="204"/>
    </location>
</feature>
<evidence type="ECO:0000259" key="2">
    <source>
        <dbReference type="PROSITE" id="PS50181"/>
    </source>
</evidence>
<reference evidence="3 4" key="1">
    <citation type="submission" date="2024-02" db="EMBL/GenBank/DDBJ databases">
        <title>A draft genome for the cacao thread blight pathogen Marasmius crinis-equi.</title>
        <authorList>
            <person name="Cohen S.P."/>
            <person name="Baruah I.K."/>
            <person name="Amoako-Attah I."/>
            <person name="Bukari Y."/>
            <person name="Meinhardt L.W."/>
            <person name="Bailey B.A."/>
        </authorList>
    </citation>
    <scope>NUCLEOTIDE SEQUENCE [LARGE SCALE GENOMIC DNA]</scope>
    <source>
        <strain evidence="3 4">GH-76</strain>
    </source>
</reference>
<dbReference type="SUPFAM" id="SSF81383">
    <property type="entry name" value="F-box domain"/>
    <property type="match status" value="1"/>
</dbReference>
<evidence type="ECO:0000313" key="3">
    <source>
        <dbReference type="EMBL" id="KAL0576482.1"/>
    </source>
</evidence>
<dbReference type="Proteomes" id="UP001465976">
    <property type="component" value="Unassembled WGS sequence"/>
</dbReference>
<protein>
    <recommendedName>
        <fullName evidence="2">F-box domain-containing protein</fullName>
    </recommendedName>
</protein>
<dbReference type="EMBL" id="JBAHYK010000220">
    <property type="protein sequence ID" value="KAL0576482.1"/>
    <property type="molecule type" value="Genomic_DNA"/>
</dbReference>
<feature type="compositionally biased region" description="Basic and acidic residues" evidence="1">
    <location>
        <begin position="233"/>
        <end position="244"/>
    </location>
</feature>
<feature type="region of interest" description="Disordered" evidence="1">
    <location>
        <begin position="56"/>
        <end position="90"/>
    </location>
</feature>
<comment type="caution">
    <text evidence="3">The sequence shown here is derived from an EMBL/GenBank/DDBJ whole genome shotgun (WGS) entry which is preliminary data.</text>
</comment>
<feature type="domain" description="F-box" evidence="2">
    <location>
        <begin position="90"/>
        <end position="145"/>
    </location>
</feature>
<proteinExistence type="predicted"/>
<evidence type="ECO:0000256" key="1">
    <source>
        <dbReference type="SAM" id="MobiDB-lite"/>
    </source>
</evidence>
<name>A0ABR3FMA6_9AGAR</name>
<dbReference type="InterPro" id="IPR036047">
    <property type="entry name" value="F-box-like_dom_sf"/>
</dbReference>
<accession>A0ABR3FMA6</accession>
<keyword evidence="4" id="KW-1185">Reference proteome</keyword>
<organism evidence="3 4">
    <name type="scientific">Marasmius crinis-equi</name>
    <dbReference type="NCBI Taxonomy" id="585013"/>
    <lineage>
        <taxon>Eukaryota</taxon>
        <taxon>Fungi</taxon>
        <taxon>Dikarya</taxon>
        <taxon>Basidiomycota</taxon>
        <taxon>Agaricomycotina</taxon>
        <taxon>Agaricomycetes</taxon>
        <taxon>Agaricomycetidae</taxon>
        <taxon>Agaricales</taxon>
        <taxon>Marasmiineae</taxon>
        <taxon>Marasmiaceae</taxon>
        <taxon>Marasmius</taxon>
    </lineage>
</organism>
<dbReference type="Pfam" id="PF12937">
    <property type="entry name" value="F-box-like"/>
    <property type="match status" value="1"/>
</dbReference>
<dbReference type="PROSITE" id="PS50181">
    <property type="entry name" value="FBOX"/>
    <property type="match status" value="1"/>
</dbReference>
<dbReference type="Gene3D" id="1.20.1280.50">
    <property type="match status" value="1"/>
</dbReference>